<evidence type="ECO:0000313" key="6">
    <source>
        <dbReference type="Proteomes" id="UP001054889"/>
    </source>
</evidence>
<dbReference type="GO" id="GO:0009707">
    <property type="term" value="C:chloroplast outer membrane"/>
    <property type="evidence" value="ECO:0007669"/>
    <property type="project" value="TreeGrafter"/>
</dbReference>
<evidence type="ECO:0000256" key="2">
    <source>
        <dbReference type="ARBA" id="ARBA00022692"/>
    </source>
</evidence>
<evidence type="ECO:0000256" key="1">
    <source>
        <dbReference type="ARBA" id="ARBA00004141"/>
    </source>
</evidence>
<dbReference type="GO" id="GO:0015171">
    <property type="term" value="F:amino acid transmembrane transporter activity"/>
    <property type="evidence" value="ECO:0007669"/>
    <property type="project" value="TreeGrafter"/>
</dbReference>
<reference evidence="5" key="2">
    <citation type="submission" date="2021-12" db="EMBL/GenBank/DDBJ databases">
        <title>Resequencing data analysis of finger millet.</title>
        <authorList>
            <person name="Hatakeyama M."/>
            <person name="Aluri S."/>
            <person name="Balachadran M.T."/>
            <person name="Sivarajan S.R."/>
            <person name="Poveda L."/>
            <person name="Shimizu-Inatsugi R."/>
            <person name="Schlapbach R."/>
            <person name="Sreeman S.M."/>
            <person name="Shimizu K.K."/>
        </authorList>
    </citation>
    <scope>NUCLEOTIDE SEQUENCE</scope>
</reference>
<keyword evidence="2" id="KW-0812">Transmembrane</keyword>
<name>A0AAV5FPF2_ELECO</name>
<protein>
    <submittedName>
        <fullName evidence="5">Uncharacterized protein</fullName>
    </submittedName>
</protein>
<proteinExistence type="predicted"/>
<dbReference type="Proteomes" id="UP001054889">
    <property type="component" value="Unassembled WGS sequence"/>
</dbReference>
<keyword evidence="4" id="KW-0472">Membrane</keyword>
<accession>A0AAV5FPF2</accession>
<dbReference type="PANTHER" id="PTHR15371">
    <property type="entry name" value="TIM23"/>
    <property type="match status" value="1"/>
</dbReference>
<keyword evidence="6" id="KW-1185">Reference proteome</keyword>
<evidence type="ECO:0000256" key="4">
    <source>
        <dbReference type="ARBA" id="ARBA00023136"/>
    </source>
</evidence>
<gene>
    <name evidence="5" type="primary">gb25164</name>
    <name evidence="5" type="ORF">PR202_gb25164</name>
</gene>
<comment type="subcellular location">
    <subcellularLocation>
        <location evidence="1">Membrane</location>
        <topology evidence="1">Multi-pass membrane protein</topology>
    </subcellularLocation>
</comment>
<sequence length="215" mass="22612">MPKMEFVLGLSESRRWPGWPTSIKLRIDTGSPWMNRAVHGFLNVGAVAACKVAAEDTSEYLTKGAVAGVYEAMEYGVQRIRGRSDWANAMVGGAITGALVSAATAVAVAAPGTDNDDYAGKVINGAITGGAVATAAELVSRRGRVVALEAPMTLFGSGGISGDGSSSAIRSREWRHDNIVDEEGRWVKARGLELPSTEDLTTSVVICVSYDYEAS</sequence>
<evidence type="ECO:0000313" key="5">
    <source>
        <dbReference type="EMBL" id="GJN36315.1"/>
    </source>
</evidence>
<dbReference type="GO" id="GO:0045037">
    <property type="term" value="P:protein import into chloroplast stroma"/>
    <property type="evidence" value="ECO:0007669"/>
    <property type="project" value="TreeGrafter"/>
</dbReference>
<keyword evidence="3" id="KW-1133">Transmembrane helix</keyword>
<reference evidence="5" key="1">
    <citation type="journal article" date="2018" name="DNA Res.">
        <title>Multiple hybrid de novo genome assembly of finger millet, an orphan allotetraploid crop.</title>
        <authorList>
            <person name="Hatakeyama M."/>
            <person name="Aluri S."/>
            <person name="Balachadran M.T."/>
            <person name="Sivarajan S.R."/>
            <person name="Patrignani A."/>
            <person name="Gruter S."/>
            <person name="Poveda L."/>
            <person name="Shimizu-Inatsugi R."/>
            <person name="Baeten J."/>
            <person name="Francoijs K.J."/>
            <person name="Nataraja K.N."/>
            <person name="Reddy Y.A.N."/>
            <person name="Phadnis S."/>
            <person name="Ravikumar R.L."/>
            <person name="Schlapbach R."/>
            <person name="Sreeman S.M."/>
            <person name="Shimizu K.K."/>
        </authorList>
    </citation>
    <scope>NUCLEOTIDE SEQUENCE</scope>
</reference>
<evidence type="ECO:0000256" key="3">
    <source>
        <dbReference type="ARBA" id="ARBA00022989"/>
    </source>
</evidence>
<dbReference type="EMBL" id="BQKI01000088">
    <property type="protein sequence ID" value="GJN36315.1"/>
    <property type="molecule type" value="Genomic_DNA"/>
</dbReference>
<dbReference type="InterPro" id="IPR045238">
    <property type="entry name" value="Tim23-like"/>
</dbReference>
<dbReference type="AlphaFoldDB" id="A0AAV5FPF2"/>
<organism evidence="5 6">
    <name type="scientific">Eleusine coracana subsp. coracana</name>
    <dbReference type="NCBI Taxonomy" id="191504"/>
    <lineage>
        <taxon>Eukaryota</taxon>
        <taxon>Viridiplantae</taxon>
        <taxon>Streptophyta</taxon>
        <taxon>Embryophyta</taxon>
        <taxon>Tracheophyta</taxon>
        <taxon>Spermatophyta</taxon>
        <taxon>Magnoliopsida</taxon>
        <taxon>Liliopsida</taxon>
        <taxon>Poales</taxon>
        <taxon>Poaceae</taxon>
        <taxon>PACMAD clade</taxon>
        <taxon>Chloridoideae</taxon>
        <taxon>Cynodonteae</taxon>
        <taxon>Eleusininae</taxon>
        <taxon>Eleusine</taxon>
    </lineage>
</organism>
<comment type="caution">
    <text evidence="5">The sequence shown here is derived from an EMBL/GenBank/DDBJ whole genome shotgun (WGS) entry which is preliminary data.</text>
</comment>
<dbReference type="PANTHER" id="PTHR15371:SF2">
    <property type="entry name" value="OUTER ENVELOPE PORE PROTEIN 16-1, CHLOROPLASTIC"/>
    <property type="match status" value="1"/>
</dbReference>